<name>A0A6N3BFL5_9FIRM</name>
<dbReference type="InterPro" id="IPR046690">
    <property type="entry name" value="DUF6560"/>
</dbReference>
<dbReference type="EMBL" id="CACRUH010000016">
    <property type="protein sequence ID" value="VYU00457.1"/>
    <property type="molecule type" value="Genomic_DNA"/>
</dbReference>
<gene>
    <name evidence="2" type="ORF">CHLFYP18_06106</name>
</gene>
<protein>
    <submittedName>
        <fullName evidence="2">Uncharacterized protein</fullName>
    </submittedName>
</protein>
<organism evidence="2">
    <name type="scientific">Hungatella hathewayi</name>
    <dbReference type="NCBI Taxonomy" id="154046"/>
    <lineage>
        <taxon>Bacteria</taxon>
        <taxon>Bacillati</taxon>
        <taxon>Bacillota</taxon>
        <taxon>Clostridia</taxon>
        <taxon>Lachnospirales</taxon>
        <taxon>Lachnospiraceae</taxon>
        <taxon>Hungatella</taxon>
    </lineage>
</organism>
<keyword evidence="1" id="KW-1133">Transmembrane helix</keyword>
<dbReference type="RefSeq" id="WP_156832578.1">
    <property type="nucleotide sequence ID" value="NZ_CACRUH010000016.1"/>
</dbReference>
<proteinExistence type="predicted"/>
<evidence type="ECO:0000256" key="1">
    <source>
        <dbReference type="SAM" id="Phobius"/>
    </source>
</evidence>
<evidence type="ECO:0000313" key="2">
    <source>
        <dbReference type="EMBL" id="VYU00457.1"/>
    </source>
</evidence>
<dbReference type="Pfam" id="PF20197">
    <property type="entry name" value="DUF6560"/>
    <property type="match status" value="1"/>
</dbReference>
<dbReference type="AlphaFoldDB" id="A0A6N3BFL5"/>
<keyword evidence="1" id="KW-0812">Transmembrane</keyword>
<feature type="transmembrane region" description="Helical" evidence="1">
    <location>
        <begin position="76"/>
        <end position="96"/>
    </location>
</feature>
<keyword evidence="1" id="KW-0472">Membrane</keyword>
<feature type="transmembrane region" description="Helical" evidence="1">
    <location>
        <begin position="45"/>
        <end position="64"/>
    </location>
</feature>
<reference evidence="2" key="1">
    <citation type="submission" date="2019-11" db="EMBL/GenBank/DDBJ databases">
        <authorList>
            <person name="Feng L."/>
        </authorList>
    </citation>
    <scope>NUCLEOTIDE SEQUENCE</scope>
    <source>
        <strain evidence="2">ChathewayiLFYP18</strain>
    </source>
</reference>
<accession>A0A6N3BFL5</accession>
<sequence>MEFNRILAACAVVTAAVWALERGLKQAAEKNRQRDEYRVYENAGGLLLTIVIALIVLLFVWRAVYPEYLNGKNSLFFYAIGVCAIVNLVREIFLFFTMRITVTAMEISYRDRGGRMQTTGISGLHVTESAGRQSKPGKIEVFDREGRRLFWIRSNLVPPGVNAEYFVKDMESRKIRRSADGIWNG</sequence>